<dbReference type="KEGG" id="nda:Ndas_1186"/>
<gene>
    <name evidence="3" type="ordered locus">Ndas_1186</name>
</gene>
<organism evidence="3 4">
    <name type="scientific">Nocardiopsis dassonvillei (strain ATCC 23218 / DSM 43111 / CIP 107115 / JCM 7437 / KCTC 9190 / NBRC 14626 / NCTC 10488 / NRRL B-5397 / IMRU 509)</name>
    <name type="common">Actinomadura dassonvillei</name>
    <dbReference type="NCBI Taxonomy" id="446468"/>
    <lineage>
        <taxon>Bacteria</taxon>
        <taxon>Bacillati</taxon>
        <taxon>Actinomycetota</taxon>
        <taxon>Actinomycetes</taxon>
        <taxon>Streptosporangiales</taxon>
        <taxon>Nocardiopsidaceae</taxon>
        <taxon>Nocardiopsis</taxon>
    </lineage>
</organism>
<dbReference type="InterPro" id="IPR012349">
    <property type="entry name" value="Split_barrel_FMN-bd"/>
</dbReference>
<dbReference type="OrthoDB" id="9792858at2"/>
<name>D7B206_NOCDD</name>
<dbReference type="GO" id="GO:0042602">
    <property type="term" value="F:riboflavin reductase (NADPH) activity"/>
    <property type="evidence" value="ECO:0007669"/>
    <property type="project" value="TreeGrafter"/>
</dbReference>
<dbReference type="Proteomes" id="UP000002219">
    <property type="component" value="Chromosome 1"/>
</dbReference>
<accession>D7B206</accession>
<dbReference type="PANTHER" id="PTHR30466:SF1">
    <property type="entry name" value="FMN REDUCTASE (NADH) RUTF"/>
    <property type="match status" value="1"/>
</dbReference>
<dbReference type="Pfam" id="PF01613">
    <property type="entry name" value="Flavin_Reduct"/>
    <property type="match status" value="1"/>
</dbReference>
<dbReference type="EMBL" id="CP002040">
    <property type="protein sequence ID" value="ADH66627.1"/>
    <property type="molecule type" value="Genomic_DNA"/>
</dbReference>
<keyword evidence="4" id="KW-1185">Reference proteome</keyword>
<dbReference type="HOGENOM" id="CLU_059021_1_4_11"/>
<dbReference type="AlphaFoldDB" id="D7B206"/>
<dbReference type="InterPro" id="IPR050268">
    <property type="entry name" value="NADH-dep_flavin_reductase"/>
</dbReference>
<dbReference type="Gene3D" id="2.30.110.10">
    <property type="entry name" value="Electron Transport, Fmn-binding Protein, Chain A"/>
    <property type="match status" value="1"/>
</dbReference>
<dbReference type="SUPFAM" id="SSF50475">
    <property type="entry name" value="FMN-binding split barrel"/>
    <property type="match status" value="1"/>
</dbReference>
<dbReference type="GeneID" id="91489268"/>
<evidence type="ECO:0000256" key="1">
    <source>
        <dbReference type="ARBA" id="ARBA00023002"/>
    </source>
</evidence>
<dbReference type="InterPro" id="IPR002563">
    <property type="entry name" value="Flavin_Rdtase-like_dom"/>
</dbReference>
<proteinExistence type="predicted"/>
<dbReference type="SMART" id="SM00903">
    <property type="entry name" value="Flavin_Reduct"/>
    <property type="match status" value="1"/>
</dbReference>
<dbReference type="GO" id="GO:0010181">
    <property type="term" value="F:FMN binding"/>
    <property type="evidence" value="ECO:0007669"/>
    <property type="project" value="InterPro"/>
</dbReference>
<sequence>MNTQTPHAHPPDLRSVMRLFPTGVAVLTSGSGAEAVATTVNSLISVTLDPPTVLVSLHETSRAGRVVDATGGFCLSLLSGGQETHARLFAASDKPRGEALGPYFTTTPSGCLVLRGALGGLTCETTSVRQEGDHRMYTGRVSATHLGDPADGALLFHQGRMVTA</sequence>
<evidence type="ECO:0000259" key="2">
    <source>
        <dbReference type="SMART" id="SM00903"/>
    </source>
</evidence>
<keyword evidence="1" id="KW-0560">Oxidoreductase</keyword>
<dbReference type="PANTHER" id="PTHR30466">
    <property type="entry name" value="FLAVIN REDUCTASE"/>
    <property type="match status" value="1"/>
</dbReference>
<protein>
    <submittedName>
        <fullName evidence="3">Flavin reductase domain protein FMN-binding protein</fullName>
    </submittedName>
</protein>
<reference evidence="3 4" key="1">
    <citation type="journal article" date="2010" name="Stand. Genomic Sci.">
        <title>Complete genome sequence of Nocardiopsis dassonvillei type strain (IMRU 509).</title>
        <authorList>
            <person name="Sun H."/>
            <person name="Lapidus A."/>
            <person name="Nolan M."/>
            <person name="Lucas S."/>
            <person name="Del Rio T.G."/>
            <person name="Tice H."/>
            <person name="Cheng J.F."/>
            <person name="Tapia R."/>
            <person name="Han C."/>
            <person name="Goodwin L."/>
            <person name="Pitluck S."/>
            <person name="Pagani I."/>
            <person name="Ivanova N."/>
            <person name="Mavromatis K."/>
            <person name="Mikhailova N."/>
            <person name="Pati A."/>
            <person name="Chen A."/>
            <person name="Palaniappan K."/>
            <person name="Land M."/>
            <person name="Hauser L."/>
            <person name="Chang Y.J."/>
            <person name="Jeffries C.D."/>
            <person name="Djao O.D."/>
            <person name="Rohde M."/>
            <person name="Sikorski J."/>
            <person name="Goker M."/>
            <person name="Woyke T."/>
            <person name="Bristow J."/>
            <person name="Eisen J.A."/>
            <person name="Markowitz V."/>
            <person name="Hugenholtz P."/>
            <person name="Kyrpides N.C."/>
            <person name="Klenk H.P."/>
        </authorList>
    </citation>
    <scope>NUCLEOTIDE SEQUENCE [LARGE SCALE GENOMIC DNA]</scope>
    <source>
        <strain evidence="4">ATCC 23218 / DSM 43111 / CIP 107115 / JCM 7437 / KCTC 9190 / NBRC 14626 / NCTC 10488 / NRRL B-5397 / IMRU 509</strain>
    </source>
</reference>
<evidence type="ECO:0000313" key="3">
    <source>
        <dbReference type="EMBL" id="ADH66627.1"/>
    </source>
</evidence>
<dbReference type="STRING" id="446468.Ndas_1186"/>
<dbReference type="RefSeq" id="WP_013152234.1">
    <property type="nucleotide sequence ID" value="NC_014210.1"/>
</dbReference>
<dbReference type="eggNOG" id="COG1853">
    <property type="taxonomic scope" value="Bacteria"/>
</dbReference>
<feature type="domain" description="Flavin reductase like" evidence="2">
    <location>
        <begin position="17"/>
        <end position="163"/>
    </location>
</feature>
<evidence type="ECO:0000313" key="4">
    <source>
        <dbReference type="Proteomes" id="UP000002219"/>
    </source>
</evidence>